<dbReference type="Gene3D" id="1.20.1440.60">
    <property type="entry name" value="23S rRNA-intervening sequence"/>
    <property type="match status" value="1"/>
</dbReference>
<dbReference type="EMBL" id="JAJTTC010000001">
    <property type="protein sequence ID" value="MCF0061526.1"/>
    <property type="molecule type" value="Genomic_DNA"/>
</dbReference>
<accession>A0A9X1TD48</accession>
<evidence type="ECO:0000313" key="1">
    <source>
        <dbReference type="EMBL" id="MCF0061526.1"/>
    </source>
</evidence>
<dbReference type="PANTHER" id="PTHR38471:SF2">
    <property type="entry name" value="FOUR HELIX BUNDLE PROTEIN"/>
    <property type="match status" value="1"/>
</dbReference>
<dbReference type="SUPFAM" id="SSF158446">
    <property type="entry name" value="IVS-encoded protein-like"/>
    <property type="match status" value="1"/>
</dbReference>
<sequence length="122" mass="13966">MQNYQELKVWQKAHQFVLEVYQITNAFPKTETFGLISQMRRASISVAANLAEGCGKKGALDIANFFQISLGSLHETEYYLLLSKDLQYISNETFESRDLEIKEIKAMLISLIKTVRNISNTK</sequence>
<dbReference type="NCBIfam" id="TIGR02436">
    <property type="entry name" value="four helix bundle protein"/>
    <property type="match status" value="1"/>
</dbReference>
<dbReference type="Pfam" id="PF05635">
    <property type="entry name" value="23S_rRNA_IVP"/>
    <property type="match status" value="1"/>
</dbReference>
<dbReference type="CDD" id="cd16377">
    <property type="entry name" value="23S_rRNA_IVP_like"/>
    <property type="match status" value="1"/>
</dbReference>
<protein>
    <submittedName>
        <fullName evidence="1">Four helix bundle protein</fullName>
    </submittedName>
</protein>
<proteinExistence type="predicted"/>
<dbReference type="RefSeq" id="WP_234654859.1">
    <property type="nucleotide sequence ID" value="NZ_CP094997.1"/>
</dbReference>
<dbReference type="InterPro" id="IPR036583">
    <property type="entry name" value="23S_rRNA_IVS_sf"/>
</dbReference>
<reference evidence="1" key="1">
    <citation type="submission" date="2021-12" db="EMBL/GenBank/DDBJ databases">
        <title>Novel species in genus Dyadobacter.</title>
        <authorList>
            <person name="Ma C."/>
        </authorList>
    </citation>
    <scope>NUCLEOTIDE SEQUENCE</scope>
    <source>
        <strain evidence="1">LJ419</strain>
    </source>
</reference>
<organism evidence="1 2">
    <name type="scientific">Dyadobacter chenwenxiniae</name>
    <dbReference type="NCBI Taxonomy" id="2906456"/>
    <lineage>
        <taxon>Bacteria</taxon>
        <taxon>Pseudomonadati</taxon>
        <taxon>Bacteroidota</taxon>
        <taxon>Cytophagia</taxon>
        <taxon>Cytophagales</taxon>
        <taxon>Spirosomataceae</taxon>
        <taxon>Dyadobacter</taxon>
    </lineage>
</organism>
<gene>
    <name evidence="1" type="ORF">LXM26_08490</name>
</gene>
<evidence type="ECO:0000313" key="2">
    <source>
        <dbReference type="Proteomes" id="UP001139000"/>
    </source>
</evidence>
<dbReference type="PANTHER" id="PTHR38471">
    <property type="entry name" value="FOUR HELIX BUNDLE PROTEIN"/>
    <property type="match status" value="1"/>
</dbReference>
<name>A0A9X1TD48_9BACT</name>
<dbReference type="Proteomes" id="UP001139000">
    <property type="component" value="Unassembled WGS sequence"/>
</dbReference>
<dbReference type="InterPro" id="IPR012657">
    <property type="entry name" value="23S_rRNA-intervening_sequence"/>
</dbReference>
<dbReference type="AlphaFoldDB" id="A0A9X1TD48"/>
<comment type="caution">
    <text evidence="1">The sequence shown here is derived from an EMBL/GenBank/DDBJ whole genome shotgun (WGS) entry which is preliminary data.</text>
</comment>
<keyword evidence="2" id="KW-1185">Reference proteome</keyword>